<evidence type="ECO:0000256" key="4">
    <source>
        <dbReference type="ARBA" id="ARBA00023136"/>
    </source>
</evidence>
<keyword evidence="2 5" id="KW-0812">Transmembrane</keyword>
<evidence type="ECO:0000256" key="3">
    <source>
        <dbReference type="ARBA" id="ARBA00022989"/>
    </source>
</evidence>
<evidence type="ECO:0000313" key="6">
    <source>
        <dbReference type="EMBL" id="QEL65863.1"/>
    </source>
</evidence>
<dbReference type="AlphaFoldDB" id="A0A5C1EAF1"/>
<evidence type="ECO:0000256" key="1">
    <source>
        <dbReference type="ARBA" id="ARBA00004141"/>
    </source>
</evidence>
<evidence type="ECO:0008006" key="8">
    <source>
        <dbReference type="Google" id="ProtNLM"/>
    </source>
</evidence>
<organism evidence="6 7">
    <name type="scientific">Oryzomicrobium terrae</name>
    <dbReference type="NCBI Taxonomy" id="1735038"/>
    <lineage>
        <taxon>Bacteria</taxon>
        <taxon>Pseudomonadati</taxon>
        <taxon>Pseudomonadota</taxon>
        <taxon>Betaproteobacteria</taxon>
        <taxon>Rhodocyclales</taxon>
        <taxon>Rhodocyclaceae</taxon>
        <taxon>Oryzomicrobium</taxon>
    </lineage>
</organism>
<evidence type="ECO:0000256" key="5">
    <source>
        <dbReference type="SAM" id="Phobius"/>
    </source>
</evidence>
<sequence length="143" mass="15335">MPAPSPDPARRNDAEGAPVAPVPGLRLAVLAEALFLANLLVAPGLAFAVLAALWWRHRHSAPPLARQHLKQAVAVSFWGGALLVAFSALFIHAGGLTWAWTWVAVILYFTCIHSTLVLFGMFGLSRAMAGQPYRYPLIGPSLS</sequence>
<proteinExistence type="predicted"/>
<evidence type="ECO:0000256" key="2">
    <source>
        <dbReference type="ARBA" id="ARBA00022692"/>
    </source>
</evidence>
<name>A0A5C1EAF1_9RHOO</name>
<dbReference type="EMBL" id="CP022579">
    <property type="protein sequence ID" value="QEL65863.1"/>
    <property type="molecule type" value="Genomic_DNA"/>
</dbReference>
<feature type="transmembrane region" description="Helical" evidence="5">
    <location>
        <begin position="33"/>
        <end position="55"/>
    </location>
</feature>
<reference evidence="6 7" key="1">
    <citation type="submission" date="2017-07" db="EMBL/GenBank/DDBJ databases">
        <title>Complete genome sequence of Oryzomicrobium terrae TPP412.</title>
        <authorList>
            <person name="Chiu L.-W."/>
            <person name="Lo K.-J."/>
            <person name="Tsai Y.-M."/>
            <person name="Lin S.-S."/>
            <person name="Kuo C.-H."/>
            <person name="Liu C.-T."/>
        </authorList>
    </citation>
    <scope>NUCLEOTIDE SEQUENCE [LARGE SCALE GENOMIC DNA]</scope>
    <source>
        <strain evidence="6 7">TPP412</strain>
    </source>
</reference>
<dbReference type="RefSeq" id="WP_149425921.1">
    <property type="nucleotide sequence ID" value="NZ_CP022579.1"/>
</dbReference>
<keyword evidence="3 5" id="KW-1133">Transmembrane helix</keyword>
<gene>
    <name evidence="6" type="ORF">OTERR_23870</name>
</gene>
<protein>
    <recommendedName>
        <fullName evidence="8">Cytochrome C oxidase subunit III</fullName>
    </recommendedName>
</protein>
<feature type="transmembrane region" description="Helical" evidence="5">
    <location>
        <begin position="75"/>
        <end position="93"/>
    </location>
</feature>
<accession>A0A5C1EAF1</accession>
<evidence type="ECO:0000313" key="7">
    <source>
        <dbReference type="Proteomes" id="UP000323671"/>
    </source>
</evidence>
<dbReference type="Proteomes" id="UP000323671">
    <property type="component" value="Chromosome"/>
</dbReference>
<comment type="subcellular location">
    <subcellularLocation>
        <location evidence="1">Membrane</location>
        <topology evidence="1">Multi-pass membrane protein</topology>
    </subcellularLocation>
</comment>
<feature type="transmembrane region" description="Helical" evidence="5">
    <location>
        <begin position="99"/>
        <end position="124"/>
    </location>
</feature>
<dbReference type="InterPro" id="IPR019109">
    <property type="entry name" value="MamF_MmsF"/>
</dbReference>
<dbReference type="KEGG" id="otr:OTERR_23870"/>
<keyword evidence="4 5" id="KW-0472">Membrane</keyword>
<keyword evidence="7" id="KW-1185">Reference proteome</keyword>
<dbReference type="Pfam" id="PF09685">
    <property type="entry name" value="MamF_MmsF"/>
    <property type="match status" value="1"/>
</dbReference>